<dbReference type="AlphaFoldDB" id="A0A3M7QTH5"/>
<dbReference type="EMBL" id="REGN01005207">
    <property type="protein sequence ID" value="RNA14361.1"/>
    <property type="molecule type" value="Genomic_DNA"/>
</dbReference>
<protein>
    <submittedName>
        <fullName evidence="2">Uncharacterized protein</fullName>
    </submittedName>
</protein>
<organism evidence="2 3">
    <name type="scientific">Brachionus plicatilis</name>
    <name type="common">Marine rotifer</name>
    <name type="synonym">Brachionus muelleri</name>
    <dbReference type="NCBI Taxonomy" id="10195"/>
    <lineage>
        <taxon>Eukaryota</taxon>
        <taxon>Metazoa</taxon>
        <taxon>Spiralia</taxon>
        <taxon>Gnathifera</taxon>
        <taxon>Rotifera</taxon>
        <taxon>Eurotatoria</taxon>
        <taxon>Monogononta</taxon>
        <taxon>Pseudotrocha</taxon>
        <taxon>Ploima</taxon>
        <taxon>Brachionidae</taxon>
        <taxon>Brachionus</taxon>
    </lineage>
</organism>
<evidence type="ECO:0000313" key="2">
    <source>
        <dbReference type="EMBL" id="RNA14361.1"/>
    </source>
</evidence>
<reference evidence="2 3" key="1">
    <citation type="journal article" date="2018" name="Sci. Rep.">
        <title>Genomic signatures of local adaptation to the degree of environmental predictability in rotifers.</title>
        <authorList>
            <person name="Franch-Gras L."/>
            <person name="Hahn C."/>
            <person name="Garcia-Roger E.M."/>
            <person name="Carmona M.J."/>
            <person name="Serra M."/>
            <person name="Gomez A."/>
        </authorList>
    </citation>
    <scope>NUCLEOTIDE SEQUENCE [LARGE SCALE GENOMIC DNA]</scope>
    <source>
        <strain evidence="2">HYR1</strain>
    </source>
</reference>
<sequence>MPETYLPVLQPKYRFTISFQNDKSPISALIPSLLKEEDERPSTLLTACFKFKFKYEIESEVYKQLVDPIETNLTELNENDSNNKGDFPEELLRDDEALTKNKEPGKF</sequence>
<gene>
    <name evidence="2" type="ORF">BpHYR1_035972</name>
</gene>
<evidence type="ECO:0000313" key="3">
    <source>
        <dbReference type="Proteomes" id="UP000276133"/>
    </source>
</evidence>
<dbReference type="Proteomes" id="UP000276133">
    <property type="component" value="Unassembled WGS sequence"/>
</dbReference>
<keyword evidence="3" id="KW-1185">Reference proteome</keyword>
<accession>A0A3M7QTH5</accession>
<proteinExistence type="predicted"/>
<comment type="caution">
    <text evidence="2">The sequence shown here is derived from an EMBL/GenBank/DDBJ whole genome shotgun (WGS) entry which is preliminary data.</text>
</comment>
<evidence type="ECO:0000256" key="1">
    <source>
        <dbReference type="SAM" id="MobiDB-lite"/>
    </source>
</evidence>
<feature type="region of interest" description="Disordered" evidence="1">
    <location>
        <begin position="75"/>
        <end position="107"/>
    </location>
</feature>
<name>A0A3M7QTH5_BRAPC</name>
<feature type="compositionally biased region" description="Basic and acidic residues" evidence="1">
    <location>
        <begin position="81"/>
        <end position="107"/>
    </location>
</feature>